<organism evidence="2 3">
    <name type="scientific">Candidatus Magasanikbacteria bacterium RIFCSPHIGHO2_02_FULL_47_14</name>
    <dbReference type="NCBI Taxonomy" id="1798680"/>
    <lineage>
        <taxon>Bacteria</taxon>
        <taxon>Candidatus Magasanikiibacteriota</taxon>
    </lineage>
</organism>
<comment type="caution">
    <text evidence="2">The sequence shown here is derived from an EMBL/GenBank/DDBJ whole genome shotgun (WGS) entry which is preliminary data.</text>
</comment>
<evidence type="ECO:0000313" key="2">
    <source>
        <dbReference type="EMBL" id="OGH64499.1"/>
    </source>
</evidence>
<reference evidence="2 3" key="1">
    <citation type="journal article" date="2016" name="Nat. Commun.">
        <title>Thousands of microbial genomes shed light on interconnected biogeochemical processes in an aquifer system.</title>
        <authorList>
            <person name="Anantharaman K."/>
            <person name="Brown C.T."/>
            <person name="Hug L.A."/>
            <person name="Sharon I."/>
            <person name="Castelle C.J."/>
            <person name="Probst A.J."/>
            <person name="Thomas B.C."/>
            <person name="Singh A."/>
            <person name="Wilkins M.J."/>
            <person name="Karaoz U."/>
            <person name="Brodie E.L."/>
            <person name="Williams K.H."/>
            <person name="Hubbard S.S."/>
            <person name="Banfield J.F."/>
        </authorList>
    </citation>
    <scope>NUCLEOTIDE SEQUENCE [LARGE SCALE GENOMIC DNA]</scope>
</reference>
<gene>
    <name evidence="2" type="ORF">A3J66_00930</name>
</gene>
<feature type="region of interest" description="Disordered" evidence="1">
    <location>
        <begin position="71"/>
        <end position="175"/>
    </location>
</feature>
<name>A0A1F6LYN7_9BACT</name>
<proteinExistence type="predicted"/>
<evidence type="ECO:0000256" key="1">
    <source>
        <dbReference type="SAM" id="MobiDB-lite"/>
    </source>
</evidence>
<protein>
    <submittedName>
        <fullName evidence="2">Uncharacterized protein</fullName>
    </submittedName>
</protein>
<feature type="compositionally biased region" description="Low complexity" evidence="1">
    <location>
        <begin position="127"/>
        <end position="148"/>
    </location>
</feature>
<dbReference type="Proteomes" id="UP000176282">
    <property type="component" value="Unassembled WGS sequence"/>
</dbReference>
<feature type="compositionally biased region" description="Basic and acidic residues" evidence="1">
    <location>
        <begin position="78"/>
        <end position="97"/>
    </location>
</feature>
<dbReference type="AlphaFoldDB" id="A0A1F6LYN7"/>
<dbReference type="EMBL" id="MFQB01000058">
    <property type="protein sequence ID" value="OGH64499.1"/>
    <property type="molecule type" value="Genomic_DNA"/>
</dbReference>
<accession>A0A1F6LYN7</accession>
<sequence length="175" mass="20005">MSHSLDRLLRLVKRTGDTLVVHNPQEDQDLVILNIDQYEDLLEATSEAREEEDSDWYRVGDLLQTTKQKLTPLPFDEPAPRFEQDFDKSVPAHHLEDVSSAVVTPHEAEAEPEEELRYEFPVEEEQPQQSRPPELAPQPVQQTQPIPQKAAPTGVDFSDEEPLQRSGPVFFEEPV</sequence>
<evidence type="ECO:0000313" key="3">
    <source>
        <dbReference type="Proteomes" id="UP000176282"/>
    </source>
</evidence>